<feature type="transmembrane region" description="Helical" evidence="2">
    <location>
        <begin position="61"/>
        <end position="79"/>
    </location>
</feature>
<evidence type="ECO:0000259" key="3">
    <source>
        <dbReference type="PROSITE" id="PS51832"/>
    </source>
</evidence>
<dbReference type="AlphaFoldDB" id="A0A934KMK3"/>
<feature type="transmembrane region" description="Helical" evidence="2">
    <location>
        <begin position="28"/>
        <end position="49"/>
    </location>
</feature>
<evidence type="ECO:0000313" key="4">
    <source>
        <dbReference type="EMBL" id="MBJ7609184.1"/>
    </source>
</evidence>
<dbReference type="NCBIfam" id="TIGR00277">
    <property type="entry name" value="HDIG"/>
    <property type="match status" value="1"/>
</dbReference>
<feature type="region of interest" description="Disordered" evidence="1">
    <location>
        <begin position="388"/>
        <end position="494"/>
    </location>
</feature>
<feature type="compositionally biased region" description="Low complexity" evidence="1">
    <location>
        <begin position="465"/>
        <end position="494"/>
    </location>
</feature>
<evidence type="ECO:0000256" key="2">
    <source>
        <dbReference type="SAM" id="Phobius"/>
    </source>
</evidence>
<proteinExistence type="predicted"/>
<dbReference type="InterPro" id="IPR003607">
    <property type="entry name" value="HD/PDEase_dom"/>
</dbReference>
<dbReference type="EMBL" id="JAEKNN010000030">
    <property type="protein sequence ID" value="MBJ7609184.1"/>
    <property type="molecule type" value="Genomic_DNA"/>
</dbReference>
<dbReference type="CDD" id="cd00077">
    <property type="entry name" value="HDc"/>
    <property type="match status" value="1"/>
</dbReference>
<organism evidence="4 5">
    <name type="scientific">Candidatus Amunia macphersoniae</name>
    <dbReference type="NCBI Taxonomy" id="3127014"/>
    <lineage>
        <taxon>Bacteria</taxon>
        <taxon>Bacillati</taxon>
        <taxon>Candidatus Dormiibacterota</taxon>
        <taxon>Candidatus Dormibacteria</taxon>
        <taxon>Candidatus Aeolococcales</taxon>
        <taxon>Candidatus Aeolococcaceae</taxon>
        <taxon>Candidatus Amunia</taxon>
    </lineage>
</organism>
<dbReference type="InterPro" id="IPR052020">
    <property type="entry name" value="Cyclic_di-GMP/3'3'-cGAMP_PDE"/>
</dbReference>
<dbReference type="SMART" id="SM00471">
    <property type="entry name" value="HDc"/>
    <property type="match status" value="1"/>
</dbReference>
<dbReference type="Gene3D" id="1.10.3210.10">
    <property type="entry name" value="Hypothetical protein af1432"/>
    <property type="match status" value="1"/>
</dbReference>
<dbReference type="SUPFAM" id="SSF109604">
    <property type="entry name" value="HD-domain/PDEase-like"/>
    <property type="match status" value="1"/>
</dbReference>
<evidence type="ECO:0000256" key="1">
    <source>
        <dbReference type="SAM" id="MobiDB-lite"/>
    </source>
</evidence>
<comment type="caution">
    <text evidence="4">The sequence shown here is derived from an EMBL/GenBank/DDBJ whole genome shotgun (WGS) entry which is preliminary data.</text>
</comment>
<reference evidence="4 5" key="1">
    <citation type="submission" date="2020-10" db="EMBL/GenBank/DDBJ databases">
        <title>Ca. Dormibacterota MAGs.</title>
        <authorList>
            <person name="Montgomery K."/>
        </authorList>
    </citation>
    <scope>NUCLEOTIDE SEQUENCE [LARGE SCALE GENOMIC DNA]</scope>
    <source>
        <strain evidence="4">Mitchell_Peninsula_5</strain>
    </source>
</reference>
<keyword evidence="2" id="KW-1133">Transmembrane helix</keyword>
<keyword evidence="2" id="KW-0472">Membrane</keyword>
<evidence type="ECO:0000313" key="5">
    <source>
        <dbReference type="Proteomes" id="UP000614410"/>
    </source>
</evidence>
<name>A0A934KMK3_9BACT</name>
<dbReference type="PRINTS" id="PR01217">
    <property type="entry name" value="PRICHEXTENSN"/>
</dbReference>
<gene>
    <name evidence="4" type="ORF">JF887_07095</name>
</gene>
<dbReference type="PANTHER" id="PTHR45228">
    <property type="entry name" value="CYCLIC DI-GMP PHOSPHODIESTERASE TM_0186-RELATED"/>
    <property type="match status" value="1"/>
</dbReference>
<dbReference type="Pfam" id="PF13487">
    <property type="entry name" value="HD_5"/>
    <property type="match status" value="1"/>
</dbReference>
<dbReference type="InterPro" id="IPR037522">
    <property type="entry name" value="HD_GYP_dom"/>
</dbReference>
<feature type="compositionally biased region" description="Pro residues" evidence="1">
    <location>
        <begin position="455"/>
        <end position="464"/>
    </location>
</feature>
<protein>
    <submittedName>
        <fullName evidence="4">HD-GYP domain-containing protein</fullName>
    </submittedName>
</protein>
<feature type="domain" description="HD-GYP" evidence="3">
    <location>
        <begin position="133"/>
        <end position="329"/>
    </location>
</feature>
<dbReference type="Proteomes" id="UP000614410">
    <property type="component" value="Unassembled WGS sequence"/>
</dbReference>
<keyword evidence="2" id="KW-0812">Transmembrane</keyword>
<sequence length="494" mass="52111">MQGARAAQRGEPRQPSQEWFRRPVLSSALRALIVLGPIAASWGVAIIVSRALPSANSVSTAALWIIFITAASLLTLVLFERAVRRLLPLAALLDVSLLFPDRAPERFAIARRSGDPKDLRRRLQRALDEGHQDDARSMQVVIELCLALSVHDRATRGHSERVRVFTDLIADEMKVPERDRALLRWAAILHDIGKLDVSASILNKKGKPSGPEWESIHRHPVEGARLVAPLLPWLGEWGTAVVQHHERVDGTGYPNRLEGDQISLAARIVSVADCYEVMTAPRSYKRPMTVSAARQELVAAAGSQLDPEVVRAFLNVAVGRLWRIIGIGAWMAQIPSLGRFASSMGSWAAPGVATATTAGVIAFGGVARVSPPVHLLAVPPPLARPCATVRPVSSASSTPTATATPTPSPSPSASPSSGARSPVPSGTTPSPRPASATTTPTPTAAPSRATTPRAAPTPSPPPTPSMSSSPSPTPSTTPASASTPTATASPSGCR</sequence>
<feature type="compositionally biased region" description="Low complexity" evidence="1">
    <location>
        <begin position="413"/>
        <end position="454"/>
    </location>
</feature>
<dbReference type="PANTHER" id="PTHR45228:SF4">
    <property type="entry name" value="LIPOPROTEIN"/>
    <property type="match status" value="1"/>
</dbReference>
<dbReference type="InterPro" id="IPR006675">
    <property type="entry name" value="HDIG_dom"/>
</dbReference>
<accession>A0A934KMK3</accession>
<feature type="compositionally biased region" description="Low complexity" evidence="1">
    <location>
        <begin position="388"/>
        <end position="405"/>
    </location>
</feature>
<dbReference type="PROSITE" id="PS51832">
    <property type="entry name" value="HD_GYP"/>
    <property type="match status" value="1"/>
</dbReference>